<accession>A0A9X6U6K7</accession>
<protein>
    <recommendedName>
        <fullName evidence="5">Transposase</fullName>
    </recommendedName>
</protein>
<dbReference type="EMBL" id="NUAN01000234">
    <property type="protein sequence ID" value="PEN83255.1"/>
    <property type="molecule type" value="Genomic_DNA"/>
</dbReference>
<evidence type="ECO:0000259" key="1">
    <source>
        <dbReference type="Pfam" id="PF01610"/>
    </source>
</evidence>
<name>A0A9X6U6K7_BACCE</name>
<sequence>MRIRIDDYRRQLKQQTVEYQNTYISRYRFRMIQKNPALKELYNFYHSFLNFFTAKQTQDLKKLIGNGISGSLKPIQEYCKRLYQDIDAIINDCVYPFSNGLLEEQVNRLKTIKRMYERYQTIYFYVQGFSIKEIMKTIYNYVNAYKEKELNDLPMGQSMDKPRKLSSEQELVQDIASHLPVDVGFPAKHSWTCFKD</sequence>
<gene>
    <name evidence="3" type="ORF">CN553_28030</name>
</gene>
<dbReference type="Pfam" id="PF06056">
    <property type="entry name" value="Terminase_5"/>
    <property type="match status" value="1"/>
</dbReference>
<evidence type="ECO:0000259" key="2">
    <source>
        <dbReference type="Pfam" id="PF06056"/>
    </source>
</evidence>
<dbReference type="InterPro" id="IPR002560">
    <property type="entry name" value="Transposase_DDE"/>
</dbReference>
<dbReference type="PANTHER" id="PTHR33498:SF1">
    <property type="entry name" value="TRANSPOSASE FOR INSERTION SEQUENCE ELEMENT IS1557"/>
    <property type="match status" value="1"/>
</dbReference>
<feature type="domain" description="Terminase ATPase subunit N-terminal" evidence="2">
    <location>
        <begin position="116"/>
        <end position="165"/>
    </location>
</feature>
<dbReference type="AlphaFoldDB" id="A0A9X6U6K7"/>
<evidence type="ECO:0000313" key="3">
    <source>
        <dbReference type="EMBL" id="PEN83255.1"/>
    </source>
</evidence>
<dbReference type="InterPro" id="IPR010332">
    <property type="entry name" value="ATPase_terminase-su_N"/>
</dbReference>
<evidence type="ECO:0008006" key="5">
    <source>
        <dbReference type="Google" id="ProtNLM"/>
    </source>
</evidence>
<feature type="domain" description="Transposase IS204/IS1001/IS1096/IS1165 DDE" evidence="1">
    <location>
        <begin position="30"/>
        <end position="115"/>
    </location>
</feature>
<dbReference type="InterPro" id="IPR047951">
    <property type="entry name" value="Transpos_ISL3"/>
</dbReference>
<reference evidence="3 4" key="1">
    <citation type="submission" date="2017-09" db="EMBL/GenBank/DDBJ databases">
        <title>Large-scale bioinformatics analysis of Bacillus genomes uncovers conserved roles of natural products in bacterial physiology.</title>
        <authorList>
            <consortium name="Agbiome Team Llc"/>
            <person name="Bleich R.M."/>
            <person name="Kirk G.J."/>
            <person name="Santa Maria K.C."/>
            <person name="Allen S.E."/>
            <person name="Farag S."/>
            <person name="Shank E.A."/>
            <person name="Bowers A."/>
        </authorList>
    </citation>
    <scope>NUCLEOTIDE SEQUENCE [LARGE SCALE GENOMIC DNA]</scope>
    <source>
        <strain evidence="3 4">AFS027647</strain>
    </source>
</reference>
<dbReference type="RefSeq" id="WP_098127723.1">
    <property type="nucleotide sequence ID" value="NZ_NUAN01000234.1"/>
</dbReference>
<evidence type="ECO:0000313" key="4">
    <source>
        <dbReference type="Proteomes" id="UP000220691"/>
    </source>
</evidence>
<dbReference type="Proteomes" id="UP000220691">
    <property type="component" value="Unassembled WGS sequence"/>
</dbReference>
<organism evidence="3 4">
    <name type="scientific">Bacillus cereus</name>
    <dbReference type="NCBI Taxonomy" id="1396"/>
    <lineage>
        <taxon>Bacteria</taxon>
        <taxon>Bacillati</taxon>
        <taxon>Bacillota</taxon>
        <taxon>Bacilli</taxon>
        <taxon>Bacillales</taxon>
        <taxon>Bacillaceae</taxon>
        <taxon>Bacillus</taxon>
        <taxon>Bacillus cereus group</taxon>
    </lineage>
</organism>
<dbReference type="PANTHER" id="PTHR33498">
    <property type="entry name" value="TRANSPOSASE FOR INSERTION SEQUENCE ELEMENT IS1557"/>
    <property type="match status" value="1"/>
</dbReference>
<proteinExistence type="predicted"/>
<dbReference type="Pfam" id="PF01610">
    <property type="entry name" value="DDE_Tnp_ISL3"/>
    <property type="match status" value="1"/>
</dbReference>
<comment type="caution">
    <text evidence="3">The sequence shown here is derived from an EMBL/GenBank/DDBJ whole genome shotgun (WGS) entry which is preliminary data.</text>
</comment>